<dbReference type="OrthoDB" id="10250660at2759"/>
<feature type="region of interest" description="Disordered" evidence="5">
    <location>
        <begin position="125"/>
        <end position="148"/>
    </location>
</feature>
<comment type="caution">
    <text evidence="6">The sequence shown here is derived from an EMBL/GenBank/DDBJ whole genome shotgun (WGS) entry which is preliminary data.</text>
</comment>
<evidence type="ECO:0000256" key="2">
    <source>
        <dbReference type="ARBA" id="ARBA00022679"/>
    </source>
</evidence>
<feature type="compositionally biased region" description="Basic residues" evidence="5">
    <location>
        <begin position="128"/>
        <end position="140"/>
    </location>
</feature>
<proteinExistence type="inferred from homology"/>
<dbReference type="PANTHER" id="PTHR47548">
    <property type="entry name" value="BNAA06G32370D PROTEIN"/>
    <property type="match status" value="1"/>
</dbReference>
<protein>
    <submittedName>
        <fullName evidence="6">Uncharacterized protein</fullName>
    </submittedName>
</protein>
<dbReference type="InterPro" id="IPR029063">
    <property type="entry name" value="SAM-dependent_MTases_sf"/>
</dbReference>
<accession>A0A9W7DVG5</accession>
<feature type="compositionally biased region" description="Basic residues" evidence="5">
    <location>
        <begin position="73"/>
        <end position="82"/>
    </location>
</feature>
<reference evidence="7" key="1">
    <citation type="journal article" date="2023" name="Commun. Biol.">
        <title>Genome analysis of Parmales, the sister group of diatoms, reveals the evolutionary specialization of diatoms from phago-mixotrophs to photoautotrophs.</title>
        <authorList>
            <person name="Ban H."/>
            <person name="Sato S."/>
            <person name="Yoshikawa S."/>
            <person name="Yamada K."/>
            <person name="Nakamura Y."/>
            <person name="Ichinomiya M."/>
            <person name="Sato N."/>
            <person name="Blanc-Mathieu R."/>
            <person name="Endo H."/>
            <person name="Kuwata A."/>
            <person name="Ogata H."/>
        </authorList>
    </citation>
    <scope>NUCLEOTIDE SEQUENCE [LARGE SCALE GENOMIC DNA]</scope>
    <source>
        <strain evidence="7">NIES 3701</strain>
    </source>
</reference>
<name>A0A9W7DVG5_9STRA</name>
<dbReference type="InterPro" id="IPR010280">
    <property type="entry name" value="U5_MeTrfase_fam"/>
</dbReference>
<keyword evidence="2 4" id="KW-0808">Transferase</keyword>
<dbReference type="Proteomes" id="UP001165085">
    <property type="component" value="Unassembled WGS sequence"/>
</dbReference>
<gene>
    <name evidence="6" type="ORF">TrST_g11600</name>
</gene>
<feature type="binding site" evidence="4">
    <location>
        <position position="354"/>
    </location>
    <ligand>
        <name>S-adenosyl-L-methionine</name>
        <dbReference type="ChEBI" id="CHEBI:59789"/>
    </ligand>
</feature>
<keyword evidence="7" id="KW-1185">Reference proteome</keyword>
<feature type="binding site" evidence="4">
    <location>
        <position position="458"/>
    </location>
    <ligand>
        <name>S-adenosyl-L-methionine</name>
        <dbReference type="ChEBI" id="CHEBI:59789"/>
    </ligand>
</feature>
<keyword evidence="1 4" id="KW-0489">Methyltransferase</keyword>
<dbReference type="PANTHER" id="PTHR47548:SF1">
    <property type="entry name" value="S-ADENOSYL-L-METHIONINE-DEPENDENT METHYLTRANSFERASES SUPERFAMILY PROTEIN"/>
    <property type="match status" value="1"/>
</dbReference>
<dbReference type="GO" id="GO:0006396">
    <property type="term" value="P:RNA processing"/>
    <property type="evidence" value="ECO:0007669"/>
    <property type="project" value="InterPro"/>
</dbReference>
<feature type="region of interest" description="Disordered" evidence="5">
    <location>
        <begin position="1"/>
        <end position="98"/>
    </location>
</feature>
<keyword evidence="3 4" id="KW-0949">S-adenosyl-L-methionine</keyword>
<dbReference type="InterPro" id="IPR053304">
    <property type="entry name" value="RNA_M5U_MTase"/>
</dbReference>
<dbReference type="GO" id="GO:0008173">
    <property type="term" value="F:RNA methyltransferase activity"/>
    <property type="evidence" value="ECO:0007669"/>
    <property type="project" value="InterPro"/>
</dbReference>
<organism evidence="6 7">
    <name type="scientific">Triparma strigata</name>
    <dbReference type="NCBI Taxonomy" id="1606541"/>
    <lineage>
        <taxon>Eukaryota</taxon>
        <taxon>Sar</taxon>
        <taxon>Stramenopiles</taxon>
        <taxon>Ochrophyta</taxon>
        <taxon>Bolidophyceae</taxon>
        <taxon>Parmales</taxon>
        <taxon>Triparmaceae</taxon>
        <taxon>Triparma</taxon>
    </lineage>
</organism>
<evidence type="ECO:0000256" key="3">
    <source>
        <dbReference type="ARBA" id="ARBA00022691"/>
    </source>
</evidence>
<evidence type="ECO:0000313" key="6">
    <source>
        <dbReference type="EMBL" id="GMH55685.1"/>
    </source>
</evidence>
<evidence type="ECO:0000256" key="5">
    <source>
        <dbReference type="SAM" id="MobiDB-lite"/>
    </source>
</evidence>
<evidence type="ECO:0000256" key="4">
    <source>
        <dbReference type="PROSITE-ProRule" id="PRU01024"/>
    </source>
</evidence>
<evidence type="ECO:0000313" key="7">
    <source>
        <dbReference type="Proteomes" id="UP001165085"/>
    </source>
</evidence>
<dbReference type="EMBL" id="BRXY01000035">
    <property type="protein sequence ID" value="GMH55685.1"/>
    <property type="molecule type" value="Genomic_DNA"/>
</dbReference>
<dbReference type="GO" id="GO:0032259">
    <property type="term" value="P:methylation"/>
    <property type="evidence" value="ECO:0007669"/>
    <property type="project" value="UniProtKB-KW"/>
</dbReference>
<feature type="binding site" evidence="4">
    <location>
        <position position="385"/>
    </location>
    <ligand>
        <name>S-adenosyl-L-methionine</name>
        <dbReference type="ChEBI" id="CHEBI:59789"/>
    </ligand>
</feature>
<comment type="similarity">
    <text evidence="4">Belongs to the class I-like SAM-binding methyltransferase superfamily. RNA M5U methyltransferase family.</text>
</comment>
<dbReference type="AlphaFoldDB" id="A0A9W7DVG5"/>
<dbReference type="SUPFAM" id="SSF53335">
    <property type="entry name" value="S-adenosyl-L-methionine-dependent methyltransferases"/>
    <property type="match status" value="1"/>
</dbReference>
<dbReference type="PROSITE" id="PS51687">
    <property type="entry name" value="SAM_MT_RNA_M5U"/>
    <property type="match status" value="1"/>
</dbReference>
<feature type="active site" description="Nucleophile" evidence="4">
    <location>
        <position position="485"/>
    </location>
</feature>
<evidence type="ECO:0000256" key="1">
    <source>
        <dbReference type="ARBA" id="ARBA00022603"/>
    </source>
</evidence>
<feature type="binding site" evidence="4">
    <location>
        <position position="406"/>
    </location>
    <ligand>
        <name>S-adenosyl-L-methionine</name>
        <dbReference type="ChEBI" id="CHEBI:59789"/>
    </ligand>
</feature>
<dbReference type="Gene3D" id="3.40.50.150">
    <property type="entry name" value="Vaccinia Virus protein VP39"/>
    <property type="match status" value="1"/>
</dbReference>
<sequence>MDPPTTNDVPRKRRRGRREDGTGPAQSSKPASIPNKTIAMAPQKTPPKSKGRKRPKDLPKKGEEGYLSPTQLRNRRKRKKQKRDKEDAGAGAGAAEGGDGAAAVITSYCGSNTVAVAAASASITTTAAKKKKNKKKKHAKGSNPDQKYIRAPLKCPTVVAAQQHFSSLSLPYPITLGPLTRWRNISKLPCHSVNGGVKFGLFAPGTHDVTVRSSQSPAHHVKINEGVLELERLCEECGVKPFQESSGEGELKFVIINVDRAAKKAQMTLVLNLTKDEELPTSLVELTKKLKGWESLSSLFLHYNKVWKHSNAIFNFDADSWNHLHGPQAIVETLAVDGLPYSVNLRFPPNVFRQANGAAFTKIIERVRTLMPEGGDGNVNVVELYGGVGTIGLHVLDMCKSLISSDENPNNVKAFEDAVKELPKKFRRKPSYKQLSAESMVKEGYLDGGAKVDVVIIDPPRKGCDDVVVNAINNSKAKSLIYVSCGFEAFVRDQKRLEDEGKWKLKVAEGFVLFPGADAIETLAVFERS</sequence>
<dbReference type="Gene3D" id="2.40.50.1070">
    <property type="match status" value="1"/>
</dbReference>